<evidence type="ECO:0000313" key="5">
    <source>
        <dbReference type="Proteomes" id="UP000001194"/>
    </source>
</evidence>
<dbReference type="HOGENOM" id="CLU_032740_1_0_1"/>
<dbReference type="GO" id="GO:0005634">
    <property type="term" value="C:nucleus"/>
    <property type="evidence" value="ECO:0007669"/>
    <property type="project" value="TreeGrafter"/>
</dbReference>
<dbReference type="InParanoid" id="B0CVV5"/>
<dbReference type="GeneID" id="6071851"/>
<protein>
    <submittedName>
        <fullName evidence="4">Predicted protein</fullName>
    </submittedName>
</protein>
<reference evidence="4 5" key="1">
    <citation type="journal article" date="2008" name="Nature">
        <title>The genome of Laccaria bicolor provides insights into mycorrhizal symbiosis.</title>
        <authorList>
            <person name="Martin F."/>
            <person name="Aerts A."/>
            <person name="Ahren D."/>
            <person name="Brun A."/>
            <person name="Danchin E.G.J."/>
            <person name="Duchaussoy F."/>
            <person name="Gibon J."/>
            <person name="Kohler A."/>
            <person name="Lindquist E."/>
            <person name="Pereda V."/>
            <person name="Salamov A."/>
            <person name="Shapiro H.J."/>
            <person name="Wuyts J."/>
            <person name="Blaudez D."/>
            <person name="Buee M."/>
            <person name="Brokstein P."/>
            <person name="Canbaeck B."/>
            <person name="Cohen D."/>
            <person name="Courty P.E."/>
            <person name="Coutinho P.M."/>
            <person name="Delaruelle C."/>
            <person name="Detter J.C."/>
            <person name="Deveau A."/>
            <person name="DiFazio S."/>
            <person name="Duplessis S."/>
            <person name="Fraissinet-Tachet L."/>
            <person name="Lucic E."/>
            <person name="Frey-Klett P."/>
            <person name="Fourrey C."/>
            <person name="Feussner I."/>
            <person name="Gay G."/>
            <person name="Grimwood J."/>
            <person name="Hoegger P.J."/>
            <person name="Jain P."/>
            <person name="Kilaru S."/>
            <person name="Labbe J."/>
            <person name="Lin Y.C."/>
            <person name="Legue V."/>
            <person name="Le Tacon F."/>
            <person name="Marmeisse R."/>
            <person name="Melayah D."/>
            <person name="Montanini B."/>
            <person name="Muratet M."/>
            <person name="Nehls U."/>
            <person name="Niculita-Hirzel H."/>
            <person name="Oudot-Le Secq M.P."/>
            <person name="Peter M."/>
            <person name="Quesneville H."/>
            <person name="Rajashekar B."/>
            <person name="Reich M."/>
            <person name="Rouhier N."/>
            <person name="Schmutz J."/>
            <person name="Yin T."/>
            <person name="Chalot M."/>
            <person name="Henrissat B."/>
            <person name="Kuees U."/>
            <person name="Lucas S."/>
            <person name="Van de Peer Y."/>
            <person name="Podila G.K."/>
            <person name="Polle A."/>
            <person name="Pukkila P.J."/>
            <person name="Richardson P.M."/>
            <person name="Rouze P."/>
            <person name="Sanders I.R."/>
            <person name="Stajich J.E."/>
            <person name="Tunlid A."/>
            <person name="Tuskan G."/>
            <person name="Grigoriev I.V."/>
        </authorList>
    </citation>
    <scope>NUCLEOTIDE SEQUENCE [LARGE SCALE GENOMIC DNA]</scope>
    <source>
        <strain evidence="5">S238N-H82 / ATCC MYA-4686</strain>
    </source>
</reference>
<dbReference type="EMBL" id="DS547093">
    <property type="protein sequence ID" value="EDR13397.1"/>
    <property type="molecule type" value="Genomic_DNA"/>
</dbReference>
<dbReference type="OrthoDB" id="9909311at2759"/>
<dbReference type="PROSITE" id="PS51253">
    <property type="entry name" value="HTH_CENPB"/>
    <property type="match status" value="1"/>
</dbReference>
<evidence type="ECO:0000313" key="4">
    <source>
        <dbReference type="EMBL" id="EDR13397.1"/>
    </source>
</evidence>
<evidence type="ECO:0000256" key="2">
    <source>
        <dbReference type="SAM" id="MobiDB-lite"/>
    </source>
</evidence>
<dbReference type="RefSeq" id="XP_001875895.1">
    <property type="nucleotide sequence ID" value="XM_001875860.1"/>
</dbReference>
<sequence>MISAHQFPLTFQGCPTSLHTFNPVANHHHWHNNNDVLSPVATFSTSHRHRSMFLPDQNYPSPTSSLNSPLQTPHLQLDQYSSHTQQSSLPHPHMQDNRIFSQVESSIGPTRQTRGQSSLLQGPLGERRLSVSRPYLASKRDNSPGRQPSMELGPHSRPQTPAHISYDRVDEGLSVNTGNAHPVQLQSPYLTPQSTTSRFSPYVRQTHSRSASGSTIALEPRQPSPALSSGSGLTSSSGTSHRFGAPTAESSKEHPNARQEDIAEHFQVERSTVSKILKGKEKWLNAEDGLDRAAKNRPSKFPEIEEVMRQWLQECTNNDTNISDLLIRTTALDTAQKLHIPEERFKASSGWIENFKHRHEVRGGKWVKGEKMIAANRNDNPGALPSGPCAVPLPKHSYNEPMGDLPSHISPDNEFVPRRSTESEAPTHDQQIAPQNHWPEPSHDEMHHAAASNASAMMHEAAPHQSPLVGQQVPTAQVNDDVYEHHHPVQEHHHPIQEHHHPVQEHLPVQEQIVYSNGVYDAGDRVIFTPMAPAPNPPPSMNEAEEAVNTLILFLDTVGSGIIQPHERQVLATIKCALFQAASGVPFDRTG</sequence>
<dbReference type="KEGG" id="lbc:LACBIDRAFT_292614"/>
<proteinExistence type="predicted"/>
<feature type="domain" description="HTH CENPB-type" evidence="3">
    <location>
        <begin position="292"/>
        <end position="365"/>
    </location>
</feature>
<organism evidence="5">
    <name type="scientific">Laccaria bicolor (strain S238N-H82 / ATCC MYA-4686)</name>
    <name type="common">Bicoloured deceiver</name>
    <name type="synonym">Laccaria laccata var. bicolor</name>
    <dbReference type="NCBI Taxonomy" id="486041"/>
    <lineage>
        <taxon>Eukaryota</taxon>
        <taxon>Fungi</taxon>
        <taxon>Dikarya</taxon>
        <taxon>Basidiomycota</taxon>
        <taxon>Agaricomycotina</taxon>
        <taxon>Agaricomycetes</taxon>
        <taxon>Agaricomycetidae</taxon>
        <taxon>Agaricales</taxon>
        <taxon>Agaricineae</taxon>
        <taxon>Hydnangiaceae</taxon>
        <taxon>Laccaria</taxon>
    </lineage>
</organism>
<dbReference type="Proteomes" id="UP000001194">
    <property type="component" value="Unassembled WGS sequence"/>
</dbReference>
<keyword evidence="5" id="KW-1185">Reference proteome</keyword>
<feature type="region of interest" description="Disordered" evidence="2">
    <location>
        <begin position="52"/>
        <end position="72"/>
    </location>
</feature>
<dbReference type="InterPro" id="IPR009057">
    <property type="entry name" value="Homeodomain-like_sf"/>
</dbReference>
<dbReference type="InterPro" id="IPR006600">
    <property type="entry name" value="HTH_CenpB_DNA-bd_dom"/>
</dbReference>
<feature type="compositionally biased region" description="Polar residues" evidence="2">
    <location>
        <begin position="174"/>
        <end position="215"/>
    </location>
</feature>
<feature type="compositionally biased region" description="Polar residues" evidence="2">
    <location>
        <begin position="106"/>
        <end position="120"/>
    </location>
</feature>
<feature type="region of interest" description="Disordered" evidence="2">
    <location>
        <begin position="412"/>
        <end position="448"/>
    </location>
</feature>
<dbReference type="InterPro" id="IPR050863">
    <property type="entry name" value="CenT-Element_Derived"/>
</dbReference>
<name>B0CVV5_LACBS</name>
<accession>B0CVV5</accession>
<dbReference type="SMART" id="SM00674">
    <property type="entry name" value="CENPB"/>
    <property type="match status" value="1"/>
</dbReference>
<dbReference type="SUPFAM" id="SSF46689">
    <property type="entry name" value="Homeodomain-like"/>
    <property type="match status" value="1"/>
</dbReference>
<feature type="compositionally biased region" description="Basic and acidic residues" evidence="2">
    <location>
        <begin position="415"/>
        <end position="427"/>
    </location>
</feature>
<evidence type="ECO:0000256" key="1">
    <source>
        <dbReference type="ARBA" id="ARBA00023125"/>
    </source>
</evidence>
<keyword evidence="1" id="KW-0238">DNA-binding</keyword>
<dbReference type="Gene3D" id="1.10.10.60">
    <property type="entry name" value="Homeodomain-like"/>
    <property type="match status" value="2"/>
</dbReference>
<feature type="compositionally biased region" description="Polar residues" evidence="2">
    <location>
        <begin position="58"/>
        <end position="72"/>
    </location>
</feature>
<dbReference type="PANTHER" id="PTHR19303:SF70">
    <property type="entry name" value="HTH CENPB-TYPE DOMAIN-CONTAINING PROTEIN"/>
    <property type="match status" value="1"/>
</dbReference>
<feature type="compositionally biased region" description="Low complexity" evidence="2">
    <location>
        <begin position="227"/>
        <end position="240"/>
    </location>
</feature>
<evidence type="ECO:0000259" key="3">
    <source>
        <dbReference type="PROSITE" id="PS51253"/>
    </source>
</evidence>
<dbReference type="GO" id="GO:0003677">
    <property type="term" value="F:DNA binding"/>
    <property type="evidence" value="ECO:0007669"/>
    <property type="project" value="UniProtKB-KW"/>
</dbReference>
<dbReference type="PANTHER" id="PTHR19303">
    <property type="entry name" value="TRANSPOSON"/>
    <property type="match status" value="1"/>
</dbReference>
<feature type="region of interest" description="Disordered" evidence="2">
    <location>
        <begin position="106"/>
        <end position="258"/>
    </location>
</feature>
<dbReference type="AlphaFoldDB" id="B0CVV5"/>
<gene>
    <name evidence="4" type="ORF">LACBIDRAFT_292614</name>
</gene>
<dbReference type="Pfam" id="PF03221">
    <property type="entry name" value="HTH_Tnp_Tc5"/>
    <property type="match status" value="1"/>
</dbReference>